<keyword evidence="1" id="KW-0175">Coiled coil</keyword>
<reference evidence="2 3" key="1">
    <citation type="submission" date="2015-03" db="EMBL/GenBank/DDBJ databases">
        <title>Draft Genome Sequence of Burkholderia andropogonis type strain ICMP2807, isolated from Sorghum bicolor.</title>
        <authorList>
            <person name="Lopes-Santos L."/>
            <person name="Castro D.B."/>
            <person name="Ottoboni L.M."/>
            <person name="Park D."/>
            <person name="Weirc B.S."/>
            <person name="Destefano S.A."/>
        </authorList>
    </citation>
    <scope>NUCLEOTIDE SEQUENCE [LARGE SCALE GENOMIC DNA]</scope>
    <source>
        <strain evidence="2 3">ICMP2807</strain>
    </source>
</reference>
<proteinExistence type="predicted"/>
<feature type="coiled-coil region" evidence="1">
    <location>
        <begin position="164"/>
        <end position="198"/>
    </location>
</feature>
<dbReference type="PATRIC" id="fig|28092.6.peg.4078"/>
<dbReference type="AlphaFoldDB" id="A0A0F5JYM9"/>
<accession>A0A0F5JYM9</accession>
<gene>
    <name evidence="2" type="ORF">WM40_17330</name>
</gene>
<keyword evidence="3" id="KW-1185">Reference proteome</keyword>
<evidence type="ECO:0000313" key="3">
    <source>
        <dbReference type="Proteomes" id="UP000033618"/>
    </source>
</evidence>
<name>A0A0F5JYM9_9BURK</name>
<comment type="caution">
    <text evidence="2">The sequence shown here is derived from an EMBL/GenBank/DDBJ whole genome shotgun (WGS) entry which is preliminary data.</text>
</comment>
<sequence>MIGAALGNTTQTWRVVDREGKVHHTGLTHNQANAMLDAMVTSGPFAGFHTKPDNEPAPEIPPHAAAAIREAAEAALLTAIEPGSEREALKLAIDRHQTASTTEEQIQTALSRARELLTVRQSELDALTNARDKAIAIDGERLAHALRSGEVSDDRSNEFNRSAILDAEARRDTAHAAVDHLEKESTAFKKEIGEAEAARGAAIKAIMRSEAETLAEWLYELKQETSLVQAHISALRYRGVPISQKATNAVNAALQMDESAAGRKWSAFSDALTNNANAQLGALK</sequence>
<dbReference type="EMBL" id="LAQU01000020">
    <property type="protein sequence ID" value="KKB62402.1"/>
    <property type="molecule type" value="Genomic_DNA"/>
</dbReference>
<organism evidence="2 3">
    <name type="scientific">Robbsia andropogonis</name>
    <dbReference type="NCBI Taxonomy" id="28092"/>
    <lineage>
        <taxon>Bacteria</taxon>
        <taxon>Pseudomonadati</taxon>
        <taxon>Pseudomonadota</taxon>
        <taxon>Betaproteobacteria</taxon>
        <taxon>Burkholderiales</taxon>
        <taxon>Burkholderiaceae</taxon>
        <taxon>Robbsia</taxon>
    </lineage>
</organism>
<dbReference type="STRING" id="28092.WM40_17330"/>
<protein>
    <submittedName>
        <fullName evidence="2">Uncharacterized protein</fullName>
    </submittedName>
</protein>
<evidence type="ECO:0000256" key="1">
    <source>
        <dbReference type="SAM" id="Coils"/>
    </source>
</evidence>
<dbReference type="Proteomes" id="UP000033618">
    <property type="component" value="Unassembled WGS sequence"/>
</dbReference>
<evidence type="ECO:0000313" key="2">
    <source>
        <dbReference type="EMBL" id="KKB62402.1"/>
    </source>
</evidence>